<keyword evidence="6" id="KW-0862">Zinc</keyword>
<evidence type="ECO:0000256" key="7">
    <source>
        <dbReference type="ARBA" id="ARBA00023049"/>
    </source>
</evidence>
<dbReference type="SUPFAM" id="SSF55486">
    <property type="entry name" value="Metalloproteases ('zincins'), catalytic domain"/>
    <property type="match status" value="1"/>
</dbReference>
<feature type="domain" description="Peptidase M13 C-terminal" evidence="10">
    <location>
        <begin position="489"/>
        <end position="694"/>
    </location>
</feature>
<dbReference type="PROSITE" id="PS51885">
    <property type="entry name" value="NEPRILYSIN"/>
    <property type="match status" value="1"/>
</dbReference>
<dbReference type="Proteomes" id="UP001611383">
    <property type="component" value="Chromosome"/>
</dbReference>
<evidence type="ECO:0000256" key="8">
    <source>
        <dbReference type="SAM" id="MobiDB-lite"/>
    </source>
</evidence>
<evidence type="ECO:0000256" key="6">
    <source>
        <dbReference type="ARBA" id="ARBA00022833"/>
    </source>
</evidence>
<keyword evidence="13" id="KW-1185">Reference proteome</keyword>
<evidence type="ECO:0000313" key="12">
    <source>
        <dbReference type="EMBL" id="WNG46223.1"/>
    </source>
</evidence>
<feature type="chain" id="PRO_5046370073" evidence="9">
    <location>
        <begin position="20"/>
        <end position="697"/>
    </location>
</feature>
<dbReference type="PANTHER" id="PTHR11733">
    <property type="entry name" value="ZINC METALLOPROTEASE FAMILY M13 NEPRILYSIN-RELATED"/>
    <property type="match status" value="1"/>
</dbReference>
<dbReference type="PANTHER" id="PTHR11733:SF167">
    <property type="entry name" value="FI17812P1-RELATED"/>
    <property type="match status" value="1"/>
</dbReference>
<feature type="compositionally biased region" description="Low complexity" evidence="8">
    <location>
        <begin position="21"/>
        <end position="35"/>
    </location>
</feature>
<dbReference type="InterPro" id="IPR018497">
    <property type="entry name" value="Peptidase_M13_C"/>
</dbReference>
<evidence type="ECO:0000256" key="9">
    <source>
        <dbReference type="SAM" id="SignalP"/>
    </source>
</evidence>
<dbReference type="InterPro" id="IPR000718">
    <property type="entry name" value="Peptidase_M13"/>
</dbReference>
<dbReference type="CDD" id="cd08662">
    <property type="entry name" value="M13"/>
    <property type="match status" value="1"/>
</dbReference>
<sequence>MRKALLAACCLLVSACKTAEPAPAQPQSAPTPQQPVAETKPLPSGLDAAALNEQANPCEDFYEYACGNWVKSAEIPADRPRWSRGFDTISARNEEILRDILKAASKGQAAEGTPYAQKLGDYYGACMDEAQLEASLPVLKAQLAKLTAVKSARELAQVVGTQHAQSVFPLFRFSSNTDFKDATQVIGEVDQGGIGLPDRDYYLKDDDKSKALRTAYVEHMKNIFVLLGEQPEQAAKSAASVMELETALAKASLTRVERREPKNVYHRLERKGLKGTAATFPWDVYFTAAGAKDVQALNVSHPPFFAEVDRLVKTTKPAAWGPYLTWHYVTTVIPALPKSFQEERFRFTAQNLTGAKEDVPRWKKCVRFTNGALGEALAQPFIAQTFGAEGKKTTQDMVVEIEKAFERNLDTLTWMDAPTREQALVKVRKIVNKIGYPDKWRNYDALKVERGSFLNSYVNAAAFEQARQLAKIGQPVDKTEWLMSPPTVNAYYNPPFNEIVFPAGILQPPFFNREATAAVNFGAMGMVVGHEITHGFDDEGRQYDADGNLRDWWTQASDKAFRERVACVKEQYDGYTAIDELKVNGALTLGENVADLGGLKLAHAAMETWLARDPEAAKQANSYRFTPSQQFFLGYAQSWCSKYRDAFARQMAVVDPHAPPYWRVNGPVVNLPEFQKAFQCKEGAKMVRPAAQRCEVW</sequence>
<protein>
    <submittedName>
        <fullName evidence="12">M13 family metallopeptidase</fullName>
    </submittedName>
</protein>
<evidence type="ECO:0000313" key="13">
    <source>
        <dbReference type="Proteomes" id="UP001611383"/>
    </source>
</evidence>
<accession>A0ABY9WR57</accession>
<evidence type="ECO:0000259" key="11">
    <source>
        <dbReference type="Pfam" id="PF05649"/>
    </source>
</evidence>
<dbReference type="RefSeq" id="WP_395822409.1">
    <property type="nucleotide sequence ID" value="NZ_CP043494.1"/>
</dbReference>
<keyword evidence="9" id="KW-0732">Signal</keyword>
<name>A0ABY9WR57_9BACT</name>
<keyword evidence="4" id="KW-0479">Metal-binding</keyword>
<keyword evidence="7" id="KW-0482">Metalloprotease</keyword>
<evidence type="ECO:0000256" key="5">
    <source>
        <dbReference type="ARBA" id="ARBA00022801"/>
    </source>
</evidence>
<evidence type="ECO:0000259" key="10">
    <source>
        <dbReference type="Pfam" id="PF01431"/>
    </source>
</evidence>
<proteinExistence type="inferred from homology"/>
<gene>
    <name evidence="12" type="ORF">F0U60_20435</name>
</gene>
<dbReference type="InterPro" id="IPR008753">
    <property type="entry name" value="Peptidase_M13_N"/>
</dbReference>
<dbReference type="EMBL" id="CP043494">
    <property type="protein sequence ID" value="WNG46223.1"/>
    <property type="molecule type" value="Genomic_DNA"/>
</dbReference>
<organism evidence="12 13">
    <name type="scientific">Archangium minus</name>
    <dbReference type="NCBI Taxonomy" id="83450"/>
    <lineage>
        <taxon>Bacteria</taxon>
        <taxon>Pseudomonadati</taxon>
        <taxon>Myxococcota</taxon>
        <taxon>Myxococcia</taxon>
        <taxon>Myxococcales</taxon>
        <taxon>Cystobacterineae</taxon>
        <taxon>Archangiaceae</taxon>
        <taxon>Archangium</taxon>
    </lineage>
</organism>
<dbReference type="InterPro" id="IPR042089">
    <property type="entry name" value="Peptidase_M13_dom_2"/>
</dbReference>
<comment type="cofactor">
    <cofactor evidence="1">
        <name>Zn(2+)</name>
        <dbReference type="ChEBI" id="CHEBI:29105"/>
    </cofactor>
</comment>
<dbReference type="Pfam" id="PF01431">
    <property type="entry name" value="Peptidase_M13"/>
    <property type="match status" value="1"/>
</dbReference>
<comment type="similarity">
    <text evidence="2">Belongs to the peptidase M13 family.</text>
</comment>
<evidence type="ECO:0000256" key="3">
    <source>
        <dbReference type="ARBA" id="ARBA00022670"/>
    </source>
</evidence>
<dbReference type="Gene3D" id="3.40.390.10">
    <property type="entry name" value="Collagenase (Catalytic Domain)"/>
    <property type="match status" value="1"/>
</dbReference>
<dbReference type="PROSITE" id="PS51257">
    <property type="entry name" value="PROKAR_LIPOPROTEIN"/>
    <property type="match status" value="1"/>
</dbReference>
<keyword evidence="5" id="KW-0378">Hydrolase</keyword>
<dbReference type="Pfam" id="PF05649">
    <property type="entry name" value="Peptidase_M13_N"/>
    <property type="match status" value="1"/>
</dbReference>
<evidence type="ECO:0000256" key="1">
    <source>
        <dbReference type="ARBA" id="ARBA00001947"/>
    </source>
</evidence>
<evidence type="ECO:0000256" key="2">
    <source>
        <dbReference type="ARBA" id="ARBA00007357"/>
    </source>
</evidence>
<dbReference type="InterPro" id="IPR024079">
    <property type="entry name" value="MetalloPept_cat_dom_sf"/>
</dbReference>
<feature type="signal peptide" evidence="9">
    <location>
        <begin position="1"/>
        <end position="19"/>
    </location>
</feature>
<feature type="domain" description="Peptidase M13 N-terminal" evidence="11">
    <location>
        <begin position="57"/>
        <end position="437"/>
    </location>
</feature>
<evidence type="ECO:0000256" key="4">
    <source>
        <dbReference type="ARBA" id="ARBA00022723"/>
    </source>
</evidence>
<feature type="region of interest" description="Disordered" evidence="8">
    <location>
        <begin position="21"/>
        <end position="43"/>
    </location>
</feature>
<dbReference type="Gene3D" id="1.10.1380.10">
    <property type="entry name" value="Neutral endopeptidase , domain2"/>
    <property type="match status" value="1"/>
</dbReference>
<dbReference type="PRINTS" id="PR00786">
    <property type="entry name" value="NEPRILYSIN"/>
</dbReference>
<keyword evidence="3" id="KW-0645">Protease</keyword>
<reference evidence="12 13" key="1">
    <citation type="submission" date="2019-08" db="EMBL/GenBank/DDBJ databases">
        <title>Archangium and Cystobacter genomes.</title>
        <authorList>
            <person name="Chen I.-C.K."/>
            <person name="Wielgoss S."/>
        </authorList>
    </citation>
    <scope>NUCLEOTIDE SEQUENCE [LARGE SCALE GENOMIC DNA]</scope>
    <source>
        <strain evidence="12 13">Cbm 6</strain>
    </source>
</reference>